<comment type="catalytic activity">
    <reaction evidence="3">
        <text>a phosphate monoester + H2O = an alcohol + phosphate</text>
        <dbReference type="Rhea" id="RHEA:15017"/>
        <dbReference type="ChEBI" id="CHEBI:15377"/>
        <dbReference type="ChEBI" id="CHEBI:30879"/>
        <dbReference type="ChEBI" id="CHEBI:43474"/>
        <dbReference type="ChEBI" id="CHEBI:67140"/>
        <dbReference type="EC" id="3.1.3.2"/>
    </reaction>
</comment>
<evidence type="ECO:0000313" key="8">
    <source>
        <dbReference type="Proteomes" id="UP001303889"/>
    </source>
</evidence>
<keyword evidence="2" id="KW-0325">Glycoprotein</keyword>
<dbReference type="PANTHER" id="PTHR45867:SF3">
    <property type="entry name" value="ACID PHOSPHATASE TYPE 7"/>
    <property type="match status" value="1"/>
</dbReference>
<evidence type="ECO:0000259" key="6">
    <source>
        <dbReference type="Pfam" id="PF16656"/>
    </source>
</evidence>
<keyword evidence="1 3" id="KW-0732">Signal</keyword>
<feature type="domain" description="Calcineurin-like phosphoesterase" evidence="4">
    <location>
        <begin position="134"/>
        <end position="385"/>
    </location>
</feature>
<accession>A0AAN6MLJ6</accession>
<proteinExistence type="inferred from homology"/>
<organism evidence="7 8">
    <name type="scientific">Staphylotrichum tortipilum</name>
    <dbReference type="NCBI Taxonomy" id="2831512"/>
    <lineage>
        <taxon>Eukaryota</taxon>
        <taxon>Fungi</taxon>
        <taxon>Dikarya</taxon>
        <taxon>Ascomycota</taxon>
        <taxon>Pezizomycotina</taxon>
        <taxon>Sordariomycetes</taxon>
        <taxon>Sordariomycetidae</taxon>
        <taxon>Sordariales</taxon>
        <taxon>Chaetomiaceae</taxon>
        <taxon>Staphylotrichum</taxon>
    </lineage>
</organism>
<evidence type="ECO:0000259" key="4">
    <source>
        <dbReference type="Pfam" id="PF00149"/>
    </source>
</evidence>
<dbReference type="Pfam" id="PF16656">
    <property type="entry name" value="Pur_ac_phosph_N"/>
    <property type="match status" value="1"/>
</dbReference>
<dbReference type="SUPFAM" id="SSF56300">
    <property type="entry name" value="Metallo-dependent phosphatases"/>
    <property type="match status" value="1"/>
</dbReference>
<dbReference type="CDD" id="cd00839">
    <property type="entry name" value="MPP_PAPs"/>
    <property type="match status" value="1"/>
</dbReference>
<gene>
    <name evidence="7" type="ORF">C8A05DRAFT_33854</name>
</gene>
<feature type="signal peptide" evidence="3">
    <location>
        <begin position="1"/>
        <end position="23"/>
    </location>
</feature>
<dbReference type="GO" id="GO:0046872">
    <property type="term" value="F:metal ion binding"/>
    <property type="evidence" value="ECO:0007669"/>
    <property type="project" value="InterPro"/>
</dbReference>
<dbReference type="AlphaFoldDB" id="A0AAN6MLJ6"/>
<evidence type="ECO:0000256" key="2">
    <source>
        <dbReference type="ARBA" id="ARBA00023180"/>
    </source>
</evidence>
<feature type="chain" id="PRO_5042668004" description="Purple acid phosphatase" evidence="3">
    <location>
        <begin position="24"/>
        <end position="484"/>
    </location>
</feature>
<protein>
    <recommendedName>
        <fullName evidence="3">Purple acid phosphatase</fullName>
        <ecNumber evidence="3">3.1.3.2</ecNumber>
    </recommendedName>
</protein>
<reference evidence="7" key="1">
    <citation type="journal article" date="2023" name="Mol. Phylogenet. Evol.">
        <title>Genome-scale phylogeny and comparative genomics of the fungal order Sordariales.</title>
        <authorList>
            <person name="Hensen N."/>
            <person name="Bonometti L."/>
            <person name="Westerberg I."/>
            <person name="Brannstrom I.O."/>
            <person name="Guillou S."/>
            <person name="Cros-Aarteil S."/>
            <person name="Calhoun S."/>
            <person name="Haridas S."/>
            <person name="Kuo A."/>
            <person name="Mondo S."/>
            <person name="Pangilinan J."/>
            <person name="Riley R."/>
            <person name="LaButti K."/>
            <person name="Andreopoulos B."/>
            <person name="Lipzen A."/>
            <person name="Chen C."/>
            <person name="Yan M."/>
            <person name="Daum C."/>
            <person name="Ng V."/>
            <person name="Clum A."/>
            <person name="Steindorff A."/>
            <person name="Ohm R.A."/>
            <person name="Martin F."/>
            <person name="Silar P."/>
            <person name="Natvig D.O."/>
            <person name="Lalanne C."/>
            <person name="Gautier V."/>
            <person name="Ament-Velasquez S.L."/>
            <person name="Kruys A."/>
            <person name="Hutchinson M.I."/>
            <person name="Powell A.J."/>
            <person name="Barry K."/>
            <person name="Miller A.N."/>
            <person name="Grigoriev I.V."/>
            <person name="Debuchy R."/>
            <person name="Gladieux P."/>
            <person name="Hiltunen Thoren M."/>
            <person name="Johannesson H."/>
        </authorList>
    </citation>
    <scope>NUCLEOTIDE SEQUENCE</scope>
    <source>
        <strain evidence="7">CBS 103.79</strain>
    </source>
</reference>
<evidence type="ECO:0000256" key="1">
    <source>
        <dbReference type="ARBA" id="ARBA00022729"/>
    </source>
</evidence>
<dbReference type="GO" id="GO:0003993">
    <property type="term" value="F:acid phosphatase activity"/>
    <property type="evidence" value="ECO:0007669"/>
    <property type="project" value="UniProtKB-EC"/>
</dbReference>
<reference evidence="7" key="2">
    <citation type="submission" date="2023-05" db="EMBL/GenBank/DDBJ databases">
        <authorList>
            <consortium name="Lawrence Berkeley National Laboratory"/>
            <person name="Steindorff A."/>
            <person name="Hensen N."/>
            <person name="Bonometti L."/>
            <person name="Westerberg I."/>
            <person name="Brannstrom I.O."/>
            <person name="Guillou S."/>
            <person name="Cros-Aarteil S."/>
            <person name="Calhoun S."/>
            <person name="Haridas S."/>
            <person name="Kuo A."/>
            <person name="Mondo S."/>
            <person name="Pangilinan J."/>
            <person name="Riley R."/>
            <person name="Labutti K."/>
            <person name="Andreopoulos B."/>
            <person name="Lipzen A."/>
            <person name="Chen C."/>
            <person name="Yanf M."/>
            <person name="Daum C."/>
            <person name="Ng V."/>
            <person name="Clum A."/>
            <person name="Ohm R."/>
            <person name="Martin F."/>
            <person name="Silar P."/>
            <person name="Natvig D."/>
            <person name="Lalanne C."/>
            <person name="Gautier V."/>
            <person name="Ament-Velasquez S.L."/>
            <person name="Kruys A."/>
            <person name="Hutchinson M.I."/>
            <person name="Powell A.J."/>
            <person name="Barry K."/>
            <person name="Miller A.N."/>
            <person name="Grigoriev I.V."/>
            <person name="Debuchy R."/>
            <person name="Gladieux P."/>
            <person name="Thoren M.H."/>
            <person name="Johannesson H."/>
        </authorList>
    </citation>
    <scope>NUCLEOTIDE SEQUENCE</scope>
    <source>
        <strain evidence="7">CBS 103.79</strain>
    </source>
</reference>
<dbReference type="InterPro" id="IPR004843">
    <property type="entry name" value="Calcineurin-like_PHP"/>
</dbReference>
<name>A0AAN6MLJ6_9PEZI</name>
<comment type="similarity">
    <text evidence="3">Belongs to the metallophosphoesterase superfamily. Purple acid phosphatase family.</text>
</comment>
<dbReference type="PANTHER" id="PTHR45867">
    <property type="entry name" value="PURPLE ACID PHOSPHATASE"/>
    <property type="match status" value="1"/>
</dbReference>
<evidence type="ECO:0000259" key="5">
    <source>
        <dbReference type="Pfam" id="PF14008"/>
    </source>
</evidence>
<dbReference type="Pfam" id="PF14008">
    <property type="entry name" value="Metallophos_C"/>
    <property type="match status" value="1"/>
</dbReference>
<dbReference type="EMBL" id="MU855509">
    <property type="protein sequence ID" value="KAK3902443.1"/>
    <property type="molecule type" value="Genomic_DNA"/>
</dbReference>
<dbReference type="Pfam" id="PF00149">
    <property type="entry name" value="Metallophos"/>
    <property type="match status" value="1"/>
</dbReference>
<feature type="domain" description="Purple acid phosphatase C-terminal" evidence="5">
    <location>
        <begin position="406"/>
        <end position="467"/>
    </location>
</feature>
<evidence type="ECO:0000313" key="7">
    <source>
        <dbReference type="EMBL" id="KAK3902443.1"/>
    </source>
</evidence>
<dbReference type="SUPFAM" id="SSF49363">
    <property type="entry name" value="Purple acid phosphatase, N-terminal domain"/>
    <property type="match status" value="1"/>
</dbReference>
<keyword evidence="3" id="KW-0378">Hydrolase</keyword>
<dbReference type="Gene3D" id="3.60.21.10">
    <property type="match status" value="1"/>
</dbReference>
<dbReference type="InterPro" id="IPR041792">
    <property type="entry name" value="MPP_PAP"/>
</dbReference>
<keyword evidence="8" id="KW-1185">Reference proteome</keyword>
<dbReference type="Proteomes" id="UP001303889">
    <property type="component" value="Unassembled WGS sequence"/>
</dbReference>
<dbReference type="InterPro" id="IPR029052">
    <property type="entry name" value="Metallo-depent_PP-like"/>
</dbReference>
<comment type="caution">
    <text evidence="7">The sequence shown here is derived from an EMBL/GenBank/DDBJ whole genome shotgun (WGS) entry which is preliminary data.</text>
</comment>
<dbReference type="InterPro" id="IPR008963">
    <property type="entry name" value="Purple_acid_Pase-like_N"/>
</dbReference>
<dbReference type="InterPro" id="IPR015914">
    <property type="entry name" value="PAPs_N"/>
</dbReference>
<dbReference type="Gene3D" id="2.60.40.380">
    <property type="entry name" value="Purple acid phosphatase-like, N-terminal"/>
    <property type="match status" value="1"/>
</dbReference>
<dbReference type="InterPro" id="IPR025733">
    <property type="entry name" value="PAPs_C"/>
</dbReference>
<sequence>MPAMFSRLAVAAAVALIGNTALADPKNPPTECTLATAPFQIRVAYAGDKGMAISWNTKTRLANPTVHFGKNQNLNRDAQSDISTTYPTSSTYNNHVVLTNLEADTTYYYRPDCATQTYTFTASRKAGDDTPFSFAMIGDMGTFGPDGLSTTVGKGGAHPLNPGDLTTIQSLAALKSKYDFIWHIGDIAYADAWLKEEKAGYVKPLNLSDQGAEYDKILNEFYDQVEELSSTKPYMVGPGNHEANCDNGSDLSICLPGQLNFTGYRHHWNMPAASSGGLENFWYSFDHGMVHFVMFNTETDFPNAPDEPGGSGAENAGPFAPSGAQLAWLKKDLAAVDRKKTPWVVAAGHRPWYVSNKVCLECQAAFEPILIANGVDLVLHGHQHFYERHAAIANFTTQEITADPIAPWYIVNGAAGHYDGLDAPATPYVKTSREVIVAYGWSLFTVHNHTHLSTSFISSSNNTVLDTATLIKSRRCDDTPGKGN</sequence>
<dbReference type="EC" id="3.1.3.2" evidence="3"/>
<feature type="domain" description="Purple acid phosphatase N-terminal" evidence="6">
    <location>
        <begin position="38"/>
        <end position="121"/>
    </location>
</feature>
<evidence type="ECO:0000256" key="3">
    <source>
        <dbReference type="RuleBase" id="RU361203"/>
    </source>
</evidence>